<organism evidence="2 3">
    <name type="scientific">Capnocytophaga bilenii</name>
    <dbReference type="NCBI Taxonomy" id="2819369"/>
    <lineage>
        <taxon>Bacteria</taxon>
        <taxon>Pseudomonadati</taxon>
        <taxon>Bacteroidota</taxon>
        <taxon>Flavobacteriia</taxon>
        <taxon>Flavobacteriales</taxon>
        <taxon>Flavobacteriaceae</taxon>
        <taxon>Capnocytophaga</taxon>
    </lineage>
</organism>
<dbReference type="SUPFAM" id="SSF52980">
    <property type="entry name" value="Restriction endonuclease-like"/>
    <property type="match status" value="1"/>
</dbReference>
<sequence>MSYLKDVITDVLENYSTKADRLVFVTTGKRPALFLKKYFAEQVQRPTMAPEFIGIADLFTRISGVEAISGLPLLFEFYDSYKAVCKTKDVNNFEEFLGWAVTALKDFSEIDQYLVQPDKIFSYISDLRKVEQWSGMDSLTDLQKEYLAFWESLRDYYDALNEKLTKKKKGYAGFVAKKAVEFLPKYIETHTDTIHIFVGFNALSEAEQKVIQNILMDIGGEIYWDADSYFVNKKDHDAGYFFRKYREHWRYYKTHIPKFINNNYEKEKKIYLTGVSKSINQVHVVAELLQHTPKAELEKTALIVADESLLIPMLQAVQSNTAVNITMGYPLQQTPLNDLFTTYFRLHLSKSFYHKDVLNLLSQPFLKQLLSQESIKAISEYITKHNLTYISREKLLQATPENQHEVFKLLFPEKEQDKTRNVAFISKLIENAITIIYRLKSYIHPENSQHILVQEYAYRFYELFNQLKQLQDRYHYIDSVKTLYHFYLDVLQKSALNFRGEPLEGLQVMGVLESRSLDFENVIITSVNEGVLPLGKSDNSLIPYDVKRELGLPTYKERDAVYSYNFYRILQRAKKVHLLYDTEMDSLKSKEKSRFILQLLAENVDKHEVIHSIKAPKVYPTSLSVLNIQKTPEIIEKLRVLAENGLSPSAITTYIRNPLTFYQQNVLKVYEEQEVEETVEARTFGNIIHKTLECLYKGLLYSRINRAITVNDIEKIRPKVERIINIHFRREYRNDSFSEGKNYLIYNVIKEYVHRFLDLEIATIKEGTEIKVLCLEEKMVIPFEHKINGTIVNFKGIIDRIDCRDGKLQIIDYKTGVVEEKDVKISDWNDLITDIKYGKAFQLLTYAYMYQQKFKTEETMQVANLSFKRLQKNLIQFHTHFDKQKDYDVTPSVLSEYVTVTKQLLEEIFDTTIPFSEVI</sequence>
<evidence type="ECO:0000313" key="2">
    <source>
        <dbReference type="EMBL" id="MBO1884692.1"/>
    </source>
</evidence>
<dbReference type="InterPro" id="IPR011335">
    <property type="entry name" value="Restrct_endonuc-II-like"/>
</dbReference>
<dbReference type="Proteomes" id="UP000681610">
    <property type="component" value="Unassembled WGS sequence"/>
</dbReference>
<comment type="caution">
    <text evidence="2">The sequence shown here is derived from an EMBL/GenBank/DDBJ whole genome shotgun (WGS) entry which is preliminary data.</text>
</comment>
<name>A0ABS3PZC1_9FLAO</name>
<gene>
    <name evidence="2" type="ORF">J4N46_09770</name>
</gene>
<dbReference type="Pfam" id="PF12705">
    <property type="entry name" value="PDDEXK_1"/>
    <property type="match status" value="1"/>
</dbReference>
<dbReference type="Gene3D" id="3.90.320.10">
    <property type="match status" value="1"/>
</dbReference>
<proteinExistence type="predicted"/>
<dbReference type="EMBL" id="JAGDYP010000007">
    <property type="protein sequence ID" value="MBO1884692.1"/>
    <property type="molecule type" value="Genomic_DNA"/>
</dbReference>
<protein>
    <submittedName>
        <fullName evidence="2">PD-(D/E)XK nuclease family protein</fullName>
    </submittedName>
</protein>
<keyword evidence="3" id="KW-1185">Reference proteome</keyword>
<reference evidence="2 3" key="1">
    <citation type="submission" date="2021-03" db="EMBL/GenBank/DDBJ databases">
        <title>Isolation and description of Capnocytophaga bilenii sp. nov., a novel Capnocytophaga species, isolated from a gingivitis subject.</title>
        <authorList>
            <person name="Antezack A."/>
            <person name="Monnet-Corti V."/>
            <person name="La Scola B."/>
        </authorList>
    </citation>
    <scope>NUCLEOTIDE SEQUENCE [LARGE SCALE GENOMIC DNA]</scope>
    <source>
        <strain evidence="2 3">Marseille-Q4570</strain>
    </source>
</reference>
<dbReference type="InterPro" id="IPR027417">
    <property type="entry name" value="P-loop_NTPase"/>
</dbReference>
<dbReference type="RefSeq" id="WP_208059136.1">
    <property type="nucleotide sequence ID" value="NZ_JAGDYP010000007.1"/>
</dbReference>
<dbReference type="SUPFAM" id="SSF52540">
    <property type="entry name" value="P-loop containing nucleoside triphosphate hydrolases"/>
    <property type="match status" value="1"/>
</dbReference>
<accession>A0ABS3PZC1</accession>
<feature type="domain" description="PD-(D/E)XK endonuclease-like" evidence="1">
    <location>
        <begin position="646"/>
        <end position="915"/>
    </location>
</feature>
<evidence type="ECO:0000259" key="1">
    <source>
        <dbReference type="Pfam" id="PF12705"/>
    </source>
</evidence>
<evidence type="ECO:0000313" key="3">
    <source>
        <dbReference type="Proteomes" id="UP000681610"/>
    </source>
</evidence>
<dbReference type="InterPro" id="IPR011604">
    <property type="entry name" value="PDDEXK-like_dom_sf"/>
</dbReference>
<dbReference type="InterPro" id="IPR038726">
    <property type="entry name" value="PDDEXK_AddAB-type"/>
</dbReference>